<evidence type="ECO:0000313" key="3">
    <source>
        <dbReference type="Proteomes" id="UP000823749"/>
    </source>
</evidence>
<dbReference type="Proteomes" id="UP000823749">
    <property type="component" value="Chromosome 9"/>
</dbReference>
<accession>A0AAV6IXB0</accession>
<comment type="caution">
    <text evidence="1">The sequence shown here is derived from an EMBL/GenBank/DDBJ whole genome shotgun (WGS) entry which is preliminary data.</text>
</comment>
<dbReference type="AlphaFoldDB" id="A0AAV6IXB0"/>
<sequence>MAHLKCMGAQTGQDKFDLLGDPINVENAVATQCGRRLSNHNFILHKNTRNLEKQGGKSMLETTHQWTSLITKKWAVPI</sequence>
<gene>
    <name evidence="2" type="ORF">RHGRI_005939</name>
    <name evidence="1" type="ORF">RHGRI_026664</name>
</gene>
<evidence type="ECO:0000313" key="1">
    <source>
        <dbReference type="EMBL" id="KAG5532127.1"/>
    </source>
</evidence>
<name>A0AAV6IXB0_9ERIC</name>
<dbReference type="Proteomes" id="UP000823749">
    <property type="component" value="Chromosome 2"/>
</dbReference>
<organism evidence="1 3">
    <name type="scientific">Rhododendron griersonianum</name>
    <dbReference type="NCBI Taxonomy" id="479676"/>
    <lineage>
        <taxon>Eukaryota</taxon>
        <taxon>Viridiplantae</taxon>
        <taxon>Streptophyta</taxon>
        <taxon>Embryophyta</taxon>
        <taxon>Tracheophyta</taxon>
        <taxon>Spermatophyta</taxon>
        <taxon>Magnoliopsida</taxon>
        <taxon>eudicotyledons</taxon>
        <taxon>Gunneridae</taxon>
        <taxon>Pentapetalae</taxon>
        <taxon>asterids</taxon>
        <taxon>Ericales</taxon>
        <taxon>Ericaceae</taxon>
        <taxon>Ericoideae</taxon>
        <taxon>Rhodoreae</taxon>
        <taxon>Rhododendron</taxon>
    </lineage>
</organism>
<dbReference type="EMBL" id="JACTNZ010000002">
    <property type="protein sequence ID" value="KAG5563358.1"/>
    <property type="molecule type" value="Genomic_DNA"/>
</dbReference>
<proteinExistence type="predicted"/>
<reference evidence="1" key="1">
    <citation type="submission" date="2020-08" db="EMBL/GenBank/DDBJ databases">
        <title>Plant Genome Project.</title>
        <authorList>
            <person name="Zhang R.-G."/>
        </authorList>
    </citation>
    <scope>NUCLEOTIDE SEQUENCE</scope>
    <source>
        <strain evidence="1">WSP0</strain>
        <tissue evidence="1">Leaf</tissue>
    </source>
</reference>
<dbReference type="EMBL" id="JACTNZ010000009">
    <property type="protein sequence ID" value="KAG5532127.1"/>
    <property type="molecule type" value="Genomic_DNA"/>
</dbReference>
<protein>
    <submittedName>
        <fullName evidence="1">Uncharacterized protein</fullName>
    </submittedName>
</protein>
<keyword evidence="3" id="KW-1185">Reference proteome</keyword>
<evidence type="ECO:0000313" key="2">
    <source>
        <dbReference type="EMBL" id="KAG5563358.1"/>
    </source>
</evidence>